<dbReference type="AlphaFoldDB" id="A0A507DPL2"/>
<dbReference type="Gene3D" id="1.10.10.540">
    <property type="entry name" value="XPC-binding domain"/>
    <property type="match status" value="1"/>
</dbReference>
<dbReference type="NCBIfam" id="TIGR00601">
    <property type="entry name" value="rad23"/>
    <property type="match status" value="1"/>
</dbReference>
<keyword evidence="3" id="KW-0227">DNA damage</keyword>
<dbReference type="InterPro" id="IPR009060">
    <property type="entry name" value="UBA-like_sf"/>
</dbReference>
<dbReference type="EMBL" id="QEAN01000015">
    <property type="protein sequence ID" value="TPX53533.1"/>
    <property type="molecule type" value="Genomic_DNA"/>
</dbReference>
<dbReference type="GO" id="GO:0070628">
    <property type="term" value="F:proteasome binding"/>
    <property type="evidence" value="ECO:0007669"/>
    <property type="project" value="TreeGrafter"/>
</dbReference>
<evidence type="ECO:0000313" key="9">
    <source>
        <dbReference type="EMBL" id="TPX53533.1"/>
    </source>
</evidence>
<dbReference type="PANTHER" id="PTHR10621">
    <property type="entry name" value="UV EXCISION REPAIR PROTEIN RAD23"/>
    <property type="match status" value="1"/>
</dbReference>
<dbReference type="SMART" id="SM00727">
    <property type="entry name" value="STI1"/>
    <property type="match status" value="1"/>
</dbReference>
<evidence type="ECO:0000256" key="1">
    <source>
        <dbReference type="ARBA" id="ARBA00004123"/>
    </source>
</evidence>
<feature type="compositionally biased region" description="Low complexity" evidence="6">
    <location>
        <begin position="93"/>
        <end position="131"/>
    </location>
</feature>
<dbReference type="STRING" id="286115.A0A507DPL2"/>
<dbReference type="Gene3D" id="1.10.8.10">
    <property type="entry name" value="DNA helicase RuvA subunit, C-terminal domain"/>
    <property type="match status" value="2"/>
</dbReference>
<evidence type="ECO:0000256" key="3">
    <source>
        <dbReference type="ARBA" id="ARBA00022763"/>
    </source>
</evidence>
<dbReference type="SUPFAM" id="SSF54236">
    <property type="entry name" value="Ubiquitin-like"/>
    <property type="match status" value="1"/>
</dbReference>
<feature type="domain" description="UBA" evidence="7">
    <location>
        <begin position="374"/>
        <end position="415"/>
    </location>
</feature>
<dbReference type="FunFam" id="1.10.10.540:FF:000001">
    <property type="entry name" value="UV excision repair protein RAD23 B"/>
    <property type="match status" value="1"/>
</dbReference>
<dbReference type="FunFam" id="1.10.8.10:FF:000003">
    <property type="entry name" value="UV excision repair protein RAD23 homolog"/>
    <property type="match status" value="1"/>
</dbReference>
<dbReference type="GO" id="GO:0031593">
    <property type="term" value="F:polyubiquitin modification-dependent protein binding"/>
    <property type="evidence" value="ECO:0007669"/>
    <property type="project" value="TreeGrafter"/>
</dbReference>
<keyword evidence="10" id="KW-1185">Reference proteome</keyword>
<evidence type="ECO:0000313" key="10">
    <source>
        <dbReference type="Proteomes" id="UP000317494"/>
    </source>
</evidence>
<keyword evidence="4" id="KW-0234">DNA repair</keyword>
<keyword evidence="5" id="KW-0539">Nucleus</keyword>
<feature type="domain" description="Ubiquitin-like" evidence="8">
    <location>
        <begin position="16"/>
        <end position="91"/>
    </location>
</feature>
<dbReference type="SUPFAM" id="SSF101238">
    <property type="entry name" value="XPC-binding domain"/>
    <property type="match status" value="1"/>
</dbReference>
<gene>
    <name evidence="9" type="ORF">SeMB42_g00719</name>
</gene>
<evidence type="ECO:0000256" key="4">
    <source>
        <dbReference type="ARBA" id="ARBA00023204"/>
    </source>
</evidence>
<evidence type="ECO:0008006" key="11">
    <source>
        <dbReference type="Google" id="ProtNLM"/>
    </source>
</evidence>
<feature type="region of interest" description="Disordered" evidence="6">
    <location>
        <begin position="93"/>
        <end position="162"/>
    </location>
</feature>
<dbReference type="CDD" id="cd14281">
    <property type="entry name" value="UBA2_Rad23_like"/>
    <property type="match status" value="1"/>
</dbReference>
<dbReference type="SMART" id="SM00213">
    <property type="entry name" value="UBQ"/>
    <property type="match status" value="1"/>
</dbReference>
<dbReference type="InterPro" id="IPR015360">
    <property type="entry name" value="XPC-bd"/>
</dbReference>
<evidence type="ECO:0000259" key="8">
    <source>
        <dbReference type="PROSITE" id="PS50053"/>
    </source>
</evidence>
<comment type="caution">
    <text evidence="9">The sequence shown here is derived from an EMBL/GenBank/DDBJ whole genome shotgun (WGS) entry which is preliminary data.</text>
</comment>
<dbReference type="CDD" id="cd01805">
    <property type="entry name" value="Ubl_Rad23"/>
    <property type="match status" value="1"/>
</dbReference>
<dbReference type="PROSITE" id="PS50053">
    <property type="entry name" value="UBIQUITIN_2"/>
    <property type="match status" value="1"/>
</dbReference>
<dbReference type="GO" id="GO:0005654">
    <property type="term" value="C:nucleoplasm"/>
    <property type="evidence" value="ECO:0007669"/>
    <property type="project" value="TreeGrafter"/>
</dbReference>
<dbReference type="GO" id="GO:0043161">
    <property type="term" value="P:proteasome-mediated ubiquitin-dependent protein catabolic process"/>
    <property type="evidence" value="ECO:0007669"/>
    <property type="project" value="InterPro"/>
</dbReference>
<evidence type="ECO:0000256" key="6">
    <source>
        <dbReference type="SAM" id="MobiDB-lite"/>
    </source>
</evidence>
<proteinExistence type="predicted"/>
<dbReference type="PROSITE" id="PS50030">
    <property type="entry name" value="UBA"/>
    <property type="match status" value="2"/>
</dbReference>
<dbReference type="GO" id="GO:0003684">
    <property type="term" value="F:damaged DNA binding"/>
    <property type="evidence" value="ECO:0007669"/>
    <property type="project" value="InterPro"/>
</dbReference>
<dbReference type="SMART" id="SM00165">
    <property type="entry name" value="UBA"/>
    <property type="match status" value="2"/>
</dbReference>
<name>A0A507DPL2_9FUNG</name>
<dbReference type="InterPro" id="IPR029071">
    <property type="entry name" value="Ubiquitin-like_domsf"/>
</dbReference>
<keyword evidence="2" id="KW-0677">Repeat</keyword>
<dbReference type="GO" id="GO:0043130">
    <property type="term" value="F:ubiquitin binding"/>
    <property type="evidence" value="ECO:0007669"/>
    <property type="project" value="TreeGrafter"/>
</dbReference>
<evidence type="ECO:0000256" key="5">
    <source>
        <dbReference type="ARBA" id="ARBA00023242"/>
    </source>
</evidence>
<dbReference type="FunFam" id="1.10.8.10:FF:000002">
    <property type="entry name" value="UV excision repair protein RAD23 homolog"/>
    <property type="match status" value="1"/>
</dbReference>
<dbReference type="Proteomes" id="UP000317494">
    <property type="component" value="Unassembled WGS sequence"/>
</dbReference>
<dbReference type="InterPro" id="IPR036353">
    <property type="entry name" value="XPC-bd_sf"/>
</dbReference>
<accession>A0A507DPL2</accession>
<protein>
    <recommendedName>
        <fullName evidence="11">UV excision repair protein RAD23</fullName>
    </recommendedName>
</protein>
<dbReference type="GO" id="GO:0005829">
    <property type="term" value="C:cytosol"/>
    <property type="evidence" value="ECO:0007669"/>
    <property type="project" value="TreeGrafter"/>
</dbReference>
<feature type="domain" description="UBA" evidence="7">
    <location>
        <begin position="168"/>
        <end position="208"/>
    </location>
</feature>
<dbReference type="InterPro" id="IPR000626">
    <property type="entry name" value="Ubiquitin-like_dom"/>
</dbReference>
<dbReference type="PANTHER" id="PTHR10621:SF0">
    <property type="entry name" value="UV EXCISION REPAIR PROTEIN RAD23"/>
    <property type="match status" value="1"/>
</dbReference>
<dbReference type="Pfam" id="PF00240">
    <property type="entry name" value="ubiquitin"/>
    <property type="match status" value="1"/>
</dbReference>
<dbReference type="Pfam" id="PF09280">
    <property type="entry name" value="XPC-binding"/>
    <property type="match status" value="1"/>
</dbReference>
<dbReference type="InterPro" id="IPR004806">
    <property type="entry name" value="Rad23"/>
</dbReference>
<comment type="subcellular location">
    <subcellularLocation>
        <location evidence="1">Nucleus</location>
    </subcellularLocation>
</comment>
<dbReference type="InterPro" id="IPR006636">
    <property type="entry name" value="STI1_HS-bd"/>
</dbReference>
<dbReference type="InterPro" id="IPR015940">
    <property type="entry name" value="UBA"/>
</dbReference>
<dbReference type="SUPFAM" id="SSF46934">
    <property type="entry name" value="UBA-like"/>
    <property type="match status" value="2"/>
</dbReference>
<feature type="compositionally biased region" description="Low complexity" evidence="6">
    <location>
        <begin position="139"/>
        <end position="156"/>
    </location>
</feature>
<organism evidence="9 10">
    <name type="scientific">Synchytrium endobioticum</name>
    <dbReference type="NCBI Taxonomy" id="286115"/>
    <lineage>
        <taxon>Eukaryota</taxon>
        <taxon>Fungi</taxon>
        <taxon>Fungi incertae sedis</taxon>
        <taxon>Chytridiomycota</taxon>
        <taxon>Chytridiomycota incertae sedis</taxon>
        <taxon>Chytridiomycetes</taxon>
        <taxon>Synchytriales</taxon>
        <taxon>Synchytriaceae</taxon>
        <taxon>Synchytrium</taxon>
    </lineage>
</organism>
<evidence type="ECO:0000256" key="2">
    <source>
        <dbReference type="ARBA" id="ARBA00022737"/>
    </source>
</evidence>
<dbReference type="Gene3D" id="3.10.20.90">
    <property type="entry name" value="Phosphatidylinositol 3-kinase Catalytic Subunit, Chain A, domain 1"/>
    <property type="match status" value="1"/>
</dbReference>
<dbReference type="PRINTS" id="PR01839">
    <property type="entry name" value="RAD23PROTEIN"/>
</dbReference>
<reference evidence="9 10" key="1">
    <citation type="journal article" date="2019" name="Sci. Rep.">
        <title>Comparative genomics of chytrid fungi reveal insights into the obligate biotrophic and pathogenic lifestyle of Synchytrium endobioticum.</title>
        <authorList>
            <person name="van de Vossenberg B.T.L.H."/>
            <person name="Warris S."/>
            <person name="Nguyen H.D.T."/>
            <person name="van Gent-Pelzer M.P.E."/>
            <person name="Joly D.L."/>
            <person name="van de Geest H.C."/>
            <person name="Bonants P.J.M."/>
            <person name="Smith D.S."/>
            <person name="Levesque C.A."/>
            <person name="van der Lee T.A.J."/>
        </authorList>
    </citation>
    <scope>NUCLEOTIDE SEQUENCE [LARGE SCALE GENOMIC DNA]</scope>
    <source>
        <strain evidence="9 10">MB42</strain>
    </source>
</reference>
<sequence>MDQAFVISSNCLASTMLVTFKTVTNQVFSLNLDPSETIANVKAKIEAQEKHPVALQKVIFAGKVLTDDKTVGELGVKEKDLMVLMVSKPKAASSSSSATTAPVTTAPAAVTESATSSTTTIPAAATESLASTPPPPTSTPVTSSAPTATVPAPAGADAESFSGLATGSTLQSAKTNLMEMGYSQQEVDRAMRAAFNNPDRAAEYLMTGIPATLAAEMAPPAPPAAQTPAVGARFTATQGGTAPAAATNPPAAAAAAQQPGGYVNLFEQAAQQAQQQQPAAGGASGGLGIGTGAGLGHLRNSPQFAQMRQLIQQNPQLLQPVLQQMGTNNPQLLQLIQQNPDAFLQMLAGEGDEGEGEEASGPVGLGMPQVVHITPEEDAAINRLVALGFERAMAIEAFLACDRNEELAANYLFDQMGGTIGDYLKEIQRAIPSPINTHTFSYRVFDERRLIITSNRGGDGTGRSSKCHGRLSVVRPVGVQIAALLEKLEAESRAAEGMLEPQVQKLLLR</sequence>
<evidence type="ECO:0000259" key="7">
    <source>
        <dbReference type="PROSITE" id="PS50030"/>
    </source>
</evidence>
<dbReference type="GO" id="GO:0006289">
    <property type="term" value="P:nucleotide-excision repair"/>
    <property type="evidence" value="ECO:0007669"/>
    <property type="project" value="InterPro"/>
</dbReference>
<dbReference type="Pfam" id="PF00627">
    <property type="entry name" value="UBA"/>
    <property type="match status" value="2"/>
</dbReference>
<dbReference type="FunFam" id="3.10.20.90:FF:000254">
    <property type="entry name" value="UV excision repair protein Rad23"/>
    <property type="match status" value="1"/>
</dbReference>
<dbReference type="VEuPathDB" id="FungiDB:SeMB42_g00719"/>